<evidence type="ECO:0000259" key="2">
    <source>
        <dbReference type="Pfam" id="PF13462"/>
    </source>
</evidence>
<protein>
    <submittedName>
        <fullName evidence="3">Thioredoxin domain-containing protein</fullName>
    </submittedName>
</protein>
<dbReference type="SUPFAM" id="SSF52833">
    <property type="entry name" value="Thioredoxin-like"/>
    <property type="match status" value="1"/>
</dbReference>
<reference evidence="3" key="1">
    <citation type="submission" date="2024-06" db="EMBL/GenBank/DDBJ databases">
        <title>Caulobacter inopinatus, sp. nov.</title>
        <authorList>
            <person name="Donachie S.P."/>
        </authorList>
    </citation>
    <scope>NUCLEOTIDE SEQUENCE</scope>
    <source>
        <strain evidence="3">73W</strain>
    </source>
</reference>
<dbReference type="InterPro" id="IPR012336">
    <property type="entry name" value="Thioredoxin-like_fold"/>
</dbReference>
<name>A0AB39KX43_9CAUL</name>
<dbReference type="RefSeq" id="WP_369061336.1">
    <property type="nucleotide sequence ID" value="NZ_CP158375.1"/>
</dbReference>
<sequence length="208" mass="22366">MRFFDRRVLIAGALALTVASCSKGGTGGSAVTAEDMTLGSADAKITLVEYASASCTHCAAWSQDVFPEFKKKYVDTGEVRYVMREFLTPPVEVAAAGFLTARCAGKDKYFTVLDAVYKGQQEMFSTGDFRGVLLRIAQSAGMTEAQFDACVSDEKSLKDLNDRVEKYSRDAKITSTPSFVLNGKLIGEGELPLAKIDTEVAAAKAALK</sequence>
<dbReference type="AlphaFoldDB" id="A0AB39KX43"/>
<feature type="domain" description="Thioredoxin-like fold" evidence="2">
    <location>
        <begin position="33"/>
        <end position="187"/>
    </location>
</feature>
<gene>
    <name evidence="3" type="ORF">ABOZ73_05375</name>
</gene>
<dbReference type="PANTHER" id="PTHR13887:SF56">
    <property type="entry name" value="THIOREDOXIN-LIKE REDUCTASE RV2466C"/>
    <property type="match status" value="1"/>
</dbReference>
<dbReference type="PROSITE" id="PS51257">
    <property type="entry name" value="PROKAR_LIPOPROTEIN"/>
    <property type="match status" value="1"/>
</dbReference>
<organism evidence="3">
    <name type="scientific">Caulobacter sp. 73W</name>
    <dbReference type="NCBI Taxonomy" id="3161137"/>
    <lineage>
        <taxon>Bacteria</taxon>
        <taxon>Pseudomonadati</taxon>
        <taxon>Pseudomonadota</taxon>
        <taxon>Alphaproteobacteria</taxon>
        <taxon>Caulobacterales</taxon>
        <taxon>Caulobacteraceae</taxon>
        <taxon>Caulobacter</taxon>
    </lineage>
</organism>
<dbReference type="EMBL" id="CP158375">
    <property type="protein sequence ID" value="XDO97849.1"/>
    <property type="molecule type" value="Genomic_DNA"/>
</dbReference>
<accession>A0AB39KX43</accession>
<dbReference type="Gene3D" id="3.40.30.10">
    <property type="entry name" value="Glutaredoxin"/>
    <property type="match status" value="1"/>
</dbReference>
<evidence type="ECO:0000313" key="3">
    <source>
        <dbReference type="EMBL" id="XDO97849.1"/>
    </source>
</evidence>
<dbReference type="Pfam" id="PF13462">
    <property type="entry name" value="Thioredoxin_4"/>
    <property type="match status" value="1"/>
</dbReference>
<dbReference type="PANTHER" id="PTHR13887">
    <property type="entry name" value="GLUTATHIONE S-TRANSFERASE KAPPA"/>
    <property type="match status" value="1"/>
</dbReference>
<dbReference type="InterPro" id="IPR036249">
    <property type="entry name" value="Thioredoxin-like_sf"/>
</dbReference>
<comment type="similarity">
    <text evidence="1">Belongs to the thioredoxin family. DsbA subfamily.</text>
</comment>
<evidence type="ECO:0000256" key="1">
    <source>
        <dbReference type="ARBA" id="ARBA00005791"/>
    </source>
</evidence>
<proteinExistence type="inferred from homology"/>